<evidence type="ECO:0000256" key="3">
    <source>
        <dbReference type="ARBA" id="ARBA00023004"/>
    </source>
</evidence>
<dbReference type="STRING" id="999627.SAMN05216236_102148"/>
<feature type="domain" description="Cytochrome c" evidence="6">
    <location>
        <begin position="22"/>
        <end position="132"/>
    </location>
</feature>
<dbReference type="RefSeq" id="WP_027260586.1">
    <property type="nucleotide sequence ID" value="NZ_FPAW01000002.1"/>
</dbReference>
<dbReference type="eggNOG" id="COG2863">
    <property type="taxonomic scope" value="Bacteria"/>
</dbReference>
<feature type="signal peptide" evidence="5">
    <location>
        <begin position="1"/>
        <end position="21"/>
    </location>
</feature>
<evidence type="ECO:0000256" key="2">
    <source>
        <dbReference type="ARBA" id="ARBA00022723"/>
    </source>
</evidence>
<dbReference type="Gene3D" id="1.10.760.10">
    <property type="entry name" value="Cytochrome c-like domain"/>
    <property type="match status" value="1"/>
</dbReference>
<dbReference type="Pfam" id="PF00034">
    <property type="entry name" value="Cytochrom_C"/>
    <property type="match status" value="1"/>
</dbReference>
<evidence type="ECO:0000256" key="5">
    <source>
        <dbReference type="SAM" id="SignalP"/>
    </source>
</evidence>
<dbReference type="OrthoDB" id="5514238at2"/>
<dbReference type="GO" id="GO:0020037">
    <property type="term" value="F:heme binding"/>
    <property type="evidence" value="ECO:0007669"/>
    <property type="project" value="InterPro"/>
</dbReference>
<keyword evidence="5" id="KW-0732">Signal</keyword>
<dbReference type="GO" id="GO:0046872">
    <property type="term" value="F:metal ion binding"/>
    <property type="evidence" value="ECO:0007669"/>
    <property type="project" value="UniProtKB-KW"/>
</dbReference>
<dbReference type="InterPro" id="IPR009056">
    <property type="entry name" value="Cyt_c-like_dom"/>
</dbReference>
<keyword evidence="1 4" id="KW-0349">Heme</keyword>
<gene>
    <name evidence="7" type="ORF">SAMN05216236_102148</name>
</gene>
<organism evidence="7 8">
    <name type="scientific">Sedimentitalea nanhaiensis</name>
    <dbReference type="NCBI Taxonomy" id="999627"/>
    <lineage>
        <taxon>Bacteria</taxon>
        <taxon>Pseudomonadati</taxon>
        <taxon>Pseudomonadota</taxon>
        <taxon>Alphaproteobacteria</taxon>
        <taxon>Rhodobacterales</taxon>
        <taxon>Paracoccaceae</taxon>
        <taxon>Sedimentitalea</taxon>
    </lineage>
</organism>
<dbReference type="Proteomes" id="UP000182466">
    <property type="component" value="Unassembled WGS sequence"/>
</dbReference>
<keyword evidence="3 4" id="KW-0408">Iron</keyword>
<feature type="chain" id="PRO_5010209706" evidence="5">
    <location>
        <begin position="22"/>
        <end position="137"/>
    </location>
</feature>
<protein>
    <submittedName>
        <fullName evidence="7">Cytochrome c</fullName>
    </submittedName>
</protein>
<keyword evidence="2 4" id="KW-0479">Metal-binding</keyword>
<proteinExistence type="predicted"/>
<dbReference type="AlphaFoldDB" id="A0A1I6YCV9"/>
<evidence type="ECO:0000256" key="1">
    <source>
        <dbReference type="ARBA" id="ARBA00022617"/>
    </source>
</evidence>
<reference evidence="7 8" key="1">
    <citation type="submission" date="2016-10" db="EMBL/GenBank/DDBJ databases">
        <authorList>
            <person name="de Groot N.N."/>
        </authorList>
    </citation>
    <scope>NUCLEOTIDE SEQUENCE [LARGE SCALE GENOMIC DNA]</scope>
    <source>
        <strain evidence="7 8">CGMCC 1.10959</strain>
    </source>
</reference>
<evidence type="ECO:0000313" key="8">
    <source>
        <dbReference type="Proteomes" id="UP000182466"/>
    </source>
</evidence>
<evidence type="ECO:0000313" key="7">
    <source>
        <dbReference type="EMBL" id="SFT48242.1"/>
    </source>
</evidence>
<dbReference type="InterPro" id="IPR036909">
    <property type="entry name" value="Cyt_c-like_dom_sf"/>
</dbReference>
<dbReference type="SUPFAM" id="SSF46626">
    <property type="entry name" value="Cytochrome c"/>
    <property type="match status" value="1"/>
</dbReference>
<dbReference type="GO" id="GO:0009055">
    <property type="term" value="F:electron transfer activity"/>
    <property type="evidence" value="ECO:0007669"/>
    <property type="project" value="InterPro"/>
</dbReference>
<sequence length="137" mass="14381">MQTVRSALAAAAICIGGPALAQDTAKGAELFQIHCATCHGIEAGGQGPMASVLLVKPADLTRLQESNDGVFPTERVIRRIDGRDPLVSHGSPMPVYGYFFEGEDASIKTPSGQPVLTSRAIVDLLGYLQSLQSSNEG</sequence>
<dbReference type="PROSITE" id="PS51007">
    <property type="entry name" value="CYTC"/>
    <property type="match status" value="1"/>
</dbReference>
<evidence type="ECO:0000259" key="6">
    <source>
        <dbReference type="PROSITE" id="PS51007"/>
    </source>
</evidence>
<name>A0A1I6YCV9_9RHOB</name>
<dbReference type="EMBL" id="FPAW01000002">
    <property type="protein sequence ID" value="SFT48242.1"/>
    <property type="molecule type" value="Genomic_DNA"/>
</dbReference>
<evidence type="ECO:0000256" key="4">
    <source>
        <dbReference type="PROSITE-ProRule" id="PRU00433"/>
    </source>
</evidence>
<keyword evidence="8" id="KW-1185">Reference proteome</keyword>
<accession>A0A1I6YCV9</accession>